<protein>
    <submittedName>
        <fullName evidence="1">Uncharacterized protein</fullName>
    </submittedName>
</protein>
<dbReference type="RefSeq" id="WP_107684779.1">
    <property type="nucleotide sequence ID" value="NZ_PZKL01000045.1"/>
</dbReference>
<comment type="caution">
    <text evidence="1">The sequence shown here is derived from an EMBL/GenBank/DDBJ whole genome shotgun (WGS) entry which is preliminary data.</text>
</comment>
<dbReference type="AlphaFoldDB" id="A0A2T4MX29"/>
<dbReference type="EMBL" id="PZKL01000045">
    <property type="protein sequence ID" value="PTH79150.1"/>
    <property type="molecule type" value="Genomic_DNA"/>
</dbReference>
<gene>
    <name evidence="1" type="ORF">DAA48_22225</name>
</gene>
<evidence type="ECO:0000313" key="2">
    <source>
        <dbReference type="Proteomes" id="UP000241986"/>
    </source>
</evidence>
<proteinExistence type="predicted"/>
<evidence type="ECO:0000313" key="1">
    <source>
        <dbReference type="EMBL" id="PTH79150.1"/>
    </source>
</evidence>
<organism evidence="1 2">
    <name type="scientific">Aeromonas veronii</name>
    <dbReference type="NCBI Taxonomy" id="654"/>
    <lineage>
        <taxon>Bacteria</taxon>
        <taxon>Pseudomonadati</taxon>
        <taxon>Pseudomonadota</taxon>
        <taxon>Gammaproteobacteria</taxon>
        <taxon>Aeromonadales</taxon>
        <taxon>Aeromonadaceae</taxon>
        <taxon>Aeromonas</taxon>
    </lineage>
</organism>
<sequence>MSDINEFAVNGPISSLSKRINKDVLFNVLKIMKGNPGLNHKLILEVDGIYQMDSPEKKAKALSEWIKRIESVSSNKEENKKEQETLYI</sequence>
<dbReference type="Proteomes" id="UP000241986">
    <property type="component" value="Unassembled WGS sequence"/>
</dbReference>
<accession>A0A2T4MX29</accession>
<name>A0A2T4MX29_AERVE</name>
<reference evidence="1 2" key="1">
    <citation type="submission" date="2018-03" db="EMBL/GenBank/DDBJ databases">
        <title>Aeromonas veronii whole genome sequencing and analysis.</title>
        <authorList>
            <person name="Xie H."/>
            <person name="Liu T."/>
            <person name="Wang K."/>
        </authorList>
    </citation>
    <scope>NUCLEOTIDE SEQUENCE [LARGE SCALE GENOMIC DNA]</scope>
    <source>
        <strain evidence="1 2">XH.VA.1</strain>
    </source>
</reference>